<accession>A0A4P2QL19</accession>
<dbReference type="EMBL" id="CP012672">
    <property type="protein sequence ID" value="AUX30660.1"/>
    <property type="molecule type" value="Genomic_DNA"/>
</dbReference>
<dbReference type="Proteomes" id="UP000295497">
    <property type="component" value="Chromosome"/>
</dbReference>
<dbReference type="AlphaFoldDB" id="A0A4P2QL19"/>
<gene>
    <name evidence="1" type="ORF">SOCE836_027690</name>
</gene>
<sequence>MLDRQQVLRQTRARLHPERIARREDALARARTLIEGSLGQFDEAGLRRLLQLFNADHVDGRDVNNRFATGLIGNNANLLVAALDGVNAAVPSL</sequence>
<reference evidence="1 2" key="1">
    <citation type="submission" date="2015-09" db="EMBL/GenBank/DDBJ databases">
        <title>Sorangium comparison.</title>
        <authorList>
            <person name="Zaburannyi N."/>
            <person name="Bunk B."/>
            <person name="Overmann J."/>
            <person name="Mueller R."/>
        </authorList>
    </citation>
    <scope>NUCLEOTIDE SEQUENCE [LARGE SCALE GENOMIC DNA]</scope>
    <source>
        <strain evidence="1 2">So ce836</strain>
    </source>
</reference>
<evidence type="ECO:0000313" key="1">
    <source>
        <dbReference type="EMBL" id="AUX30660.1"/>
    </source>
</evidence>
<dbReference type="RefSeq" id="WP_129574598.1">
    <property type="nucleotide sequence ID" value="NZ_CP012672.1"/>
</dbReference>
<name>A0A4P2QL19_SORCE</name>
<proteinExistence type="predicted"/>
<evidence type="ECO:0000313" key="2">
    <source>
        <dbReference type="Proteomes" id="UP000295497"/>
    </source>
</evidence>
<protein>
    <submittedName>
        <fullName evidence="1">Uncharacterized protein</fullName>
    </submittedName>
</protein>
<organism evidence="1 2">
    <name type="scientific">Sorangium cellulosum</name>
    <name type="common">Polyangium cellulosum</name>
    <dbReference type="NCBI Taxonomy" id="56"/>
    <lineage>
        <taxon>Bacteria</taxon>
        <taxon>Pseudomonadati</taxon>
        <taxon>Myxococcota</taxon>
        <taxon>Polyangia</taxon>
        <taxon>Polyangiales</taxon>
        <taxon>Polyangiaceae</taxon>
        <taxon>Sorangium</taxon>
    </lineage>
</organism>